<evidence type="ECO:0000259" key="7">
    <source>
        <dbReference type="Pfam" id="PF14322"/>
    </source>
</evidence>
<dbReference type="RefSeq" id="WP_188405101.1">
    <property type="nucleotide sequence ID" value="NZ_BMGL01000002.1"/>
</dbReference>
<evidence type="ECO:0000259" key="6">
    <source>
        <dbReference type="Pfam" id="PF07980"/>
    </source>
</evidence>
<evidence type="ECO:0000256" key="5">
    <source>
        <dbReference type="ARBA" id="ARBA00023237"/>
    </source>
</evidence>
<keyword evidence="5" id="KW-0998">Cell outer membrane</keyword>
<dbReference type="Pfam" id="PF14322">
    <property type="entry name" value="SusD-like_3"/>
    <property type="match status" value="1"/>
</dbReference>
<comment type="caution">
    <text evidence="8">The sequence shown here is derived from an EMBL/GenBank/DDBJ whole genome shotgun (WGS) entry which is preliminary data.</text>
</comment>
<dbReference type="Gene3D" id="1.25.40.390">
    <property type="match status" value="1"/>
</dbReference>
<accession>A0A916ZN86</accession>
<sequence>MKKQIKIGILTMLFIGLYGCESDFLDEQPSQFLNIQQLEEAAEVNPAIAVGFVDGIYAYMVETFAGRGNGRHDDFGHKSHDLYSDLLSSDMALSVSTFGWYRAGITEYQSTQDFTFGENLQVWSFYYTIIRSANTVIAIQGGADNVPELEINQHILGQALALRAFAYYNLHLYYANDYNPNDEVLPLYDAAIGIGLPRSTTSEVYALMEEDLNKAIDLLETFQRSGKAQINKTVAKGILAYVIASTRETSRMQEVANLTSEVMSESGASLMNQGEVLGGFNDVNTPGWLWGIDINEDLNIGLVSWWGQVDHFSYSYAWAGDFKTIDSNLFDQIPNDDIRKLQFKFSGHPQENQGTNASIFPLQPFYKFYDSGRVIGGASQVVSADYVYMRYAEMLLLNAEANAKAGNTGAAQQSLFSLMSQRVPDASYVNTLSGQDLLDEIFLQTRIELWGEGKTYQAIKRNQRNAERLGTNHLSFQGEIIPHNDNRMTFQIPEREIQDNPEINTQNP</sequence>
<dbReference type="InterPro" id="IPR033985">
    <property type="entry name" value="SusD-like_N"/>
</dbReference>
<feature type="domain" description="RagB/SusD" evidence="6">
    <location>
        <begin position="348"/>
        <end position="508"/>
    </location>
</feature>
<keyword evidence="9" id="KW-1185">Reference proteome</keyword>
<dbReference type="InterPro" id="IPR012944">
    <property type="entry name" value="SusD_RagB_dom"/>
</dbReference>
<evidence type="ECO:0000256" key="1">
    <source>
        <dbReference type="ARBA" id="ARBA00004442"/>
    </source>
</evidence>
<evidence type="ECO:0000256" key="3">
    <source>
        <dbReference type="ARBA" id="ARBA00022729"/>
    </source>
</evidence>
<keyword evidence="3" id="KW-0732">Signal</keyword>
<evidence type="ECO:0000313" key="9">
    <source>
        <dbReference type="Proteomes" id="UP000599688"/>
    </source>
</evidence>
<proteinExistence type="inferred from homology"/>
<evidence type="ECO:0000313" key="8">
    <source>
        <dbReference type="EMBL" id="GGE05608.1"/>
    </source>
</evidence>
<dbReference type="Pfam" id="PF07980">
    <property type="entry name" value="SusD_RagB"/>
    <property type="match status" value="1"/>
</dbReference>
<comment type="subcellular location">
    <subcellularLocation>
        <location evidence="1">Cell outer membrane</location>
    </subcellularLocation>
</comment>
<evidence type="ECO:0000256" key="2">
    <source>
        <dbReference type="ARBA" id="ARBA00006275"/>
    </source>
</evidence>
<protein>
    <submittedName>
        <fullName evidence="8">Membrane protein</fullName>
    </submittedName>
</protein>
<reference evidence="8 9" key="1">
    <citation type="journal article" date="2014" name="Int. J. Syst. Evol. Microbiol.">
        <title>Complete genome sequence of Corynebacterium casei LMG S-19264T (=DSM 44701T), isolated from a smear-ripened cheese.</title>
        <authorList>
            <consortium name="US DOE Joint Genome Institute (JGI-PGF)"/>
            <person name="Walter F."/>
            <person name="Albersmeier A."/>
            <person name="Kalinowski J."/>
            <person name="Ruckert C."/>
        </authorList>
    </citation>
    <scope>NUCLEOTIDE SEQUENCE [LARGE SCALE GENOMIC DNA]</scope>
    <source>
        <strain evidence="8 9">CGMCC 1.12925</strain>
    </source>
</reference>
<keyword evidence="4" id="KW-0472">Membrane</keyword>
<feature type="domain" description="SusD-like N-terminal" evidence="7">
    <location>
        <begin position="110"/>
        <end position="240"/>
    </location>
</feature>
<dbReference type="PROSITE" id="PS51257">
    <property type="entry name" value="PROKAR_LIPOPROTEIN"/>
    <property type="match status" value="1"/>
</dbReference>
<gene>
    <name evidence="8" type="ORF">GCM10010831_04110</name>
</gene>
<dbReference type="SUPFAM" id="SSF48452">
    <property type="entry name" value="TPR-like"/>
    <property type="match status" value="1"/>
</dbReference>
<dbReference type="GO" id="GO:0009279">
    <property type="term" value="C:cell outer membrane"/>
    <property type="evidence" value="ECO:0007669"/>
    <property type="project" value="UniProtKB-SubCell"/>
</dbReference>
<comment type="similarity">
    <text evidence="2">Belongs to the SusD family.</text>
</comment>
<name>A0A916ZN86_9FLAO</name>
<evidence type="ECO:0000256" key="4">
    <source>
        <dbReference type="ARBA" id="ARBA00023136"/>
    </source>
</evidence>
<dbReference type="EMBL" id="BMGL01000002">
    <property type="protein sequence ID" value="GGE05608.1"/>
    <property type="molecule type" value="Genomic_DNA"/>
</dbReference>
<dbReference type="Proteomes" id="UP000599688">
    <property type="component" value="Unassembled WGS sequence"/>
</dbReference>
<dbReference type="InterPro" id="IPR011990">
    <property type="entry name" value="TPR-like_helical_dom_sf"/>
</dbReference>
<organism evidence="8 9">
    <name type="scientific">Psychroflexus salis</name>
    <dbReference type="NCBI Taxonomy" id="1526574"/>
    <lineage>
        <taxon>Bacteria</taxon>
        <taxon>Pseudomonadati</taxon>
        <taxon>Bacteroidota</taxon>
        <taxon>Flavobacteriia</taxon>
        <taxon>Flavobacteriales</taxon>
        <taxon>Flavobacteriaceae</taxon>
        <taxon>Psychroflexus</taxon>
    </lineage>
</organism>
<dbReference type="AlphaFoldDB" id="A0A916ZN86"/>